<sequence length="117" mass="14227">MDMRQLSELRDPVEVIERKRFRWAGHVARRTDDRWTIRIIEWLPRDQKRPIGRPATRWSTRVAEMIREMMARVQPPSLAQANRRLRTRNNQARKHWMTIARGREMWKQVVICANRNA</sequence>
<dbReference type="Proteomes" id="UP000887575">
    <property type="component" value="Unassembled WGS sequence"/>
</dbReference>
<accession>A0AAF3J4N5</accession>
<keyword evidence="1" id="KW-1185">Reference proteome</keyword>
<proteinExistence type="predicted"/>
<organism evidence="1 2">
    <name type="scientific">Mesorhabditis belari</name>
    <dbReference type="NCBI Taxonomy" id="2138241"/>
    <lineage>
        <taxon>Eukaryota</taxon>
        <taxon>Metazoa</taxon>
        <taxon>Ecdysozoa</taxon>
        <taxon>Nematoda</taxon>
        <taxon>Chromadorea</taxon>
        <taxon>Rhabditida</taxon>
        <taxon>Rhabditina</taxon>
        <taxon>Rhabditomorpha</taxon>
        <taxon>Rhabditoidea</taxon>
        <taxon>Rhabditidae</taxon>
        <taxon>Mesorhabditinae</taxon>
        <taxon>Mesorhabditis</taxon>
    </lineage>
</organism>
<dbReference type="WBParaSite" id="MBELARI_LOCUS1596">
    <property type="protein sequence ID" value="MBELARI_LOCUS1596"/>
    <property type="gene ID" value="MBELARI_LOCUS1596"/>
</dbReference>
<name>A0AAF3J4N5_9BILA</name>
<protein>
    <submittedName>
        <fullName evidence="2">Uncharacterized protein</fullName>
    </submittedName>
</protein>
<dbReference type="AlphaFoldDB" id="A0AAF3J4N5"/>
<evidence type="ECO:0000313" key="1">
    <source>
        <dbReference type="Proteomes" id="UP000887575"/>
    </source>
</evidence>
<evidence type="ECO:0000313" key="2">
    <source>
        <dbReference type="WBParaSite" id="MBELARI_LOCUS1596"/>
    </source>
</evidence>
<reference evidence="2" key="1">
    <citation type="submission" date="2024-02" db="UniProtKB">
        <authorList>
            <consortium name="WormBaseParasite"/>
        </authorList>
    </citation>
    <scope>IDENTIFICATION</scope>
</reference>